<dbReference type="PANTHER" id="PTHR11101:SF80">
    <property type="entry name" value="PHOSPHATE TRANSPORTER"/>
    <property type="match status" value="1"/>
</dbReference>
<feature type="transmembrane region" description="Helical" evidence="6">
    <location>
        <begin position="151"/>
        <end position="174"/>
    </location>
</feature>
<evidence type="ECO:0000256" key="3">
    <source>
        <dbReference type="ARBA" id="ARBA00022692"/>
    </source>
</evidence>
<dbReference type="EMBL" id="JACNLK010000009">
    <property type="protein sequence ID" value="MBC8207672.1"/>
    <property type="molecule type" value="Genomic_DNA"/>
</dbReference>
<keyword evidence="4 6" id="KW-1133">Transmembrane helix</keyword>
<keyword evidence="3 6" id="KW-0812">Transmembrane</keyword>
<reference evidence="7 8" key="1">
    <citation type="submission" date="2020-08" db="EMBL/GenBank/DDBJ databases">
        <title>Bridging the membrane lipid divide: bacteria of the FCB group superphylum have the potential to synthesize archaeal ether lipids.</title>
        <authorList>
            <person name="Villanueva L."/>
            <person name="Von Meijenfeldt F.A.B."/>
            <person name="Westbye A.B."/>
            <person name="Yadav S."/>
            <person name="Hopmans E.C."/>
            <person name="Dutilh B.E."/>
            <person name="Sinninghe Damste J.S."/>
        </authorList>
    </citation>
    <scope>NUCLEOTIDE SEQUENCE [LARGE SCALE GENOMIC DNA]</scope>
    <source>
        <strain evidence="7">NIOZ-UU81</strain>
    </source>
</reference>
<keyword evidence="2 6" id="KW-0813">Transport</keyword>
<gene>
    <name evidence="7" type="ORF">H8E79_00680</name>
</gene>
<feature type="transmembrane region" description="Helical" evidence="6">
    <location>
        <begin position="84"/>
        <end position="108"/>
    </location>
</feature>
<proteinExistence type="inferred from homology"/>
<evidence type="ECO:0000256" key="4">
    <source>
        <dbReference type="ARBA" id="ARBA00022989"/>
    </source>
</evidence>
<feature type="transmembrane region" description="Helical" evidence="6">
    <location>
        <begin position="186"/>
        <end position="204"/>
    </location>
</feature>
<dbReference type="Proteomes" id="UP000599024">
    <property type="component" value="Unassembled WGS sequence"/>
</dbReference>
<evidence type="ECO:0000256" key="5">
    <source>
        <dbReference type="ARBA" id="ARBA00023136"/>
    </source>
</evidence>
<sequence>MELTIIICTAAIGLYMAWNIGANDVANSMADAVGSRSISVKQAVVLAGICEFAGAVLVGSSVTNTVRKGIVDPSLLATMPGIDASAAATIMVIGMTAALLSAALFLNFSSLWGIPVSTTHSIVGAVAGFGIVAAGWSAVNWGKMGQIVASWFISPVAGGLLAFFIFNLISKYILGQEKPTRAAIRYTPLLVFVLTAVVTLATVYKGLKHVTGDLPWLTDAVTLYIGLGFSAIMASLSILWVKNKLRNKDHLPISAQLEQVEQLYVPLVVISSCAVAFAHGANDVANAIGPFAAIVHILQTGTIEMKVGVPFWILCMGGIGIVLGLATYGYRVMETVGTKITEITPSRGVAADLAATATVLVCTRLALPVSTTHTLVGAILGIGLARGLGGVNRKVVTSIFGSWIITVPAAALMSMILFLIGKFFFFDLIREIIIK</sequence>
<comment type="caution">
    <text evidence="7">The sequence shown here is derived from an EMBL/GenBank/DDBJ whole genome shotgun (WGS) entry which is preliminary data.</text>
</comment>
<evidence type="ECO:0000256" key="6">
    <source>
        <dbReference type="RuleBase" id="RU363058"/>
    </source>
</evidence>
<evidence type="ECO:0000256" key="2">
    <source>
        <dbReference type="ARBA" id="ARBA00022448"/>
    </source>
</evidence>
<comment type="similarity">
    <text evidence="6">Belongs to the inorganic phosphate transporter (PiT) (TC 2.A.20) family.</text>
</comment>
<feature type="transmembrane region" description="Helical" evidence="6">
    <location>
        <begin position="224"/>
        <end position="242"/>
    </location>
</feature>
<protein>
    <recommendedName>
        <fullName evidence="6">Phosphate transporter</fullName>
    </recommendedName>
</protein>
<evidence type="ECO:0000256" key="1">
    <source>
        <dbReference type="ARBA" id="ARBA00004141"/>
    </source>
</evidence>
<dbReference type="GO" id="GO:0035435">
    <property type="term" value="P:phosphate ion transmembrane transport"/>
    <property type="evidence" value="ECO:0007669"/>
    <property type="project" value="TreeGrafter"/>
</dbReference>
<dbReference type="GO" id="GO:0016020">
    <property type="term" value="C:membrane"/>
    <property type="evidence" value="ECO:0007669"/>
    <property type="project" value="UniProtKB-SubCell"/>
</dbReference>
<evidence type="ECO:0000313" key="8">
    <source>
        <dbReference type="Proteomes" id="UP000599024"/>
    </source>
</evidence>
<feature type="transmembrane region" description="Helical" evidence="6">
    <location>
        <begin position="120"/>
        <end position="139"/>
    </location>
</feature>
<organism evidence="7 8">
    <name type="scientific">Candidatus Desulfatifera sulfidica</name>
    <dbReference type="NCBI Taxonomy" id="2841691"/>
    <lineage>
        <taxon>Bacteria</taxon>
        <taxon>Pseudomonadati</taxon>
        <taxon>Thermodesulfobacteriota</taxon>
        <taxon>Desulfobulbia</taxon>
        <taxon>Desulfobulbales</taxon>
        <taxon>Desulfobulbaceae</taxon>
        <taxon>Candidatus Desulfatifera</taxon>
    </lineage>
</organism>
<evidence type="ECO:0000313" key="7">
    <source>
        <dbReference type="EMBL" id="MBC8207672.1"/>
    </source>
</evidence>
<accession>A0A8J6N8K7</accession>
<dbReference type="PANTHER" id="PTHR11101">
    <property type="entry name" value="PHOSPHATE TRANSPORTER"/>
    <property type="match status" value="1"/>
</dbReference>
<keyword evidence="5 6" id="KW-0472">Membrane</keyword>
<dbReference type="InterPro" id="IPR001204">
    <property type="entry name" value="Phos_transporter"/>
</dbReference>
<feature type="transmembrane region" description="Helical" evidence="6">
    <location>
        <begin position="373"/>
        <end position="391"/>
    </location>
</feature>
<keyword evidence="6" id="KW-0592">Phosphate transport</keyword>
<name>A0A8J6N8K7_9BACT</name>
<comment type="subcellular location">
    <subcellularLocation>
        <location evidence="1 6">Membrane</location>
        <topology evidence="1 6">Multi-pass membrane protein</topology>
    </subcellularLocation>
</comment>
<dbReference type="GO" id="GO:0005315">
    <property type="term" value="F:phosphate transmembrane transporter activity"/>
    <property type="evidence" value="ECO:0007669"/>
    <property type="project" value="InterPro"/>
</dbReference>
<feature type="transmembrane region" description="Helical" evidence="6">
    <location>
        <begin position="263"/>
        <end position="281"/>
    </location>
</feature>
<dbReference type="Pfam" id="PF01384">
    <property type="entry name" value="PHO4"/>
    <property type="match status" value="1"/>
</dbReference>
<dbReference type="AlphaFoldDB" id="A0A8J6N8K7"/>
<feature type="transmembrane region" description="Helical" evidence="6">
    <location>
        <begin position="403"/>
        <end position="425"/>
    </location>
</feature>
<feature type="transmembrane region" description="Helical" evidence="6">
    <location>
        <begin position="309"/>
        <end position="328"/>
    </location>
</feature>